<organism evidence="2 3">
    <name type="scientific">Heligmosomoides polygyrus</name>
    <name type="common">Parasitic roundworm</name>
    <dbReference type="NCBI Taxonomy" id="6339"/>
    <lineage>
        <taxon>Eukaryota</taxon>
        <taxon>Metazoa</taxon>
        <taxon>Ecdysozoa</taxon>
        <taxon>Nematoda</taxon>
        <taxon>Chromadorea</taxon>
        <taxon>Rhabditida</taxon>
        <taxon>Rhabditina</taxon>
        <taxon>Rhabditomorpha</taxon>
        <taxon>Strongyloidea</taxon>
        <taxon>Heligmosomidae</taxon>
        <taxon>Heligmosomoides</taxon>
    </lineage>
</organism>
<evidence type="ECO:0000313" key="2">
    <source>
        <dbReference type="Proteomes" id="UP000050761"/>
    </source>
</evidence>
<reference evidence="3" key="2">
    <citation type="submission" date="2019-09" db="UniProtKB">
        <authorList>
            <consortium name="WormBaseParasite"/>
        </authorList>
    </citation>
    <scope>IDENTIFICATION</scope>
</reference>
<sequence length="69" mass="7824">MVRKKTLKRWRDYFDEISTVEFPHPAIPSAASIHGPVQEITVEDTEADLRKVKASKTTGPDDAEADLWK</sequence>
<dbReference type="Proteomes" id="UP000050761">
    <property type="component" value="Unassembled WGS sequence"/>
</dbReference>
<evidence type="ECO:0000313" key="3">
    <source>
        <dbReference type="WBParaSite" id="HPBE_0002586701-mRNA-1"/>
    </source>
</evidence>
<dbReference type="EMBL" id="UZAH01038722">
    <property type="protein sequence ID" value="VDP54324.1"/>
    <property type="molecule type" value="Genomic_DNA"/>
</dbReference>
<name>A0A183GT47_HELPZ</name>
<accession>A0A183GT47</accession>
<dbReference type="AlphaFoldDB" id="A0A183GT47"/>
<dbReference type="OrthoDB" id="5847305at2759"/>
<dbReference type="WBParaSite" id="HPBE_0002586701-mRNA-1">
    <property type="protein sequence ID" value="HPBE_0002586701-mRNA-1"/>
    <property type="gene ID" value="HPBE_0002586701"/>
</dbReference>
<keyword evidence="2" id="KW-1185">Reference proteome</keyword>
<protein>
    <submittedName>
        <fullName evidence="3">LZ3wCH domain-containing protein</fullName>
    </submittedName>
</protein>
<accession>A0A3P8F9K2</accession>
<evidence type="ECO:0000313" key="1">
    <source>
        <dbReference type="EMBL" id="VDP54324.1"/>
    </source>
</evidence>
<reference evidence="1 2" key="1">
    <citation type="submission" date="2018-11" db="EMBL/GenBank/DDBJ databases">
        <authorList>
            <consortium name="Pathogen Informatics"/>
        </authorList>
    </citation>
    <scope>NUCLEOTIDE SEQUENCE [LARGE SCALE GENOMIC DNA]</scope>
</reference>
<proteinExistence type="predicted"/>
<gene>
    <name evidence="1" type="ORF">HPBE_LOCUS25866</name>
</gene>